<feature type="domain" description="Archease" evidence="5">
    <location>
        <begin position="10"/>
        <end position="144"/>
    </location>
</feature>
<gene>
    <name evidence="6" type="ORF">S01H1_42013</name>
</gene>
<evidence type="ECO:0000256" key="3">
    <source>
        <dbReference type="ARBA" id="ARBA00022723"/>
    </source>
</evidence>
<protein>
    <recommendedName>
        <fullName evidence="5">Archease domain-containing protein</fullName>
    </recommendedName>
</protein>
<evidence type="ECO:0000256" key="1">
    <source>
        <dbReference type="ARBA" id="ARBA00007963"/>
    </source>
</evidence>
<dbReference type="InterPro" id="IPR023572">
    <property type="entry name" value="Archease_dom"/>
</dbReference>
<keyword evidence="4" id="KW-0106">Calcium</keyword>
<dbReference type="InterPro" id="IPR036820">
    <property type="entry name" value="Archease_dom_sf"/>
</dbReference>
<name>X0UCD2_9ZZZZ</name>
<dbReference type="NCBIfam" id="NF001617">
    <property type="entry name" value="PRK00407.1"/>
    <property type="match status" value="1"/>
</dbReference>
<dbReference type="InterPro" id="IPR002804">
    <property type="entry name" value="Archease"/>
</dbReference>
<evidence type="ECO:0000259" key="5">
    <source>
        <dbReference type="Pfam" id="PF01951"/>
    </source>
</evidence>
<dbReference type="Pfam" id="PF01951">
    <property type="entry name" value="Archease"/>
    <property type="match status" value="1"/>
</dbReference>
<dbReference type="GO" id="GO:0008033">
    <property type="term" value="P:tRNA processing"/>
    <property type="evidence" value="ECO:0007669"/>
    <property type="project" value="UniProtKB-KW"/>
</dbReference>
<dbReference type="HAMAP" id="MF_01222">
    <property type="entry name" value="Archease_arch"/>
    <property type="match status" value="1"/>
</dbReference>
<evidence type="ECO:0000313" key="6">
    <source>
        <dbReference type="EMBL" id="GAG03260.1"/>
    </source>
</evidence>
<accession>X0UCD2</accession>
<reference evidence="6" key="1">
    <citation type="journal article" date="2014" name="Front. Microbiol.">
        <title>High frequency of phylogenetically diverse reductive dehalogenase-homologous genes in deep subseafloor sedimentary metagenomes.</title>
        <authorList>
            <person name="Kawai M."/>
            <person name="Futagami T."/>
            <person name="Toyoda A."/>
            <person name="Takaki Y."/>
            <person name="Nishi S."/>
            <person name="Hori S."/>
            <person name="Arai W."/>
            <person name="Tsubouchi T."/>
            <person name="Morono Y."/>
            <person name="Uchiyama I."/>
            <person name="Ito T."/>
            <person name="Fujiyama A."/>
            <person name="Inagaki F."/>
            <person name="Takami H."/>
        </authorList>
    </citation>
    <scope>NUCLEOTIDE SEQUENCE</scope>
    <source>
        <strain evidence="6">Expedition CK06-06</strain>
    </source>
</reference>
<organism evidence="6">
    <name type="scientific">marine sediment metagenome</name>
    <dbReference type="NCBI Taxonomy" id="412755"/>
    <lineage>
        <taxon>unclassified sequences</taxon>
        <taxon>metagenomes</taxon>
        <taxon>ecological metagenomes</taxon>
    </lineage>
</organism>
<dbReference type="PANTHER" id="PTHR12682">
    <property type="entry name" value="ARCHEASE"/>
    <property type="match status" value="1"/>
</dbReference>
<keyword evidence="2" id="KW-0819">tRNA processing</keyword>
<sequence>MDIGGMKRGFEIIDHTADVGIVAYGTDIKELFSNAASALFSLITEPESIEEKLQHGLEMSSGDRDSLLVEWLNELIYLFDAEHFLFNKFEIERLSHNQLKATCYGEKIDPTKHRIKTGIKAATYHMLEVDKDSSGYKAQIIFDV</sequence>
<dbReference type="EMBL" id="BARS01026673">
    <property type="protein sequence ID" value="GAG03260.1"/>
    <property type="molecule type" value="Genomic_DNA"/>
</dbReference>
<comment type="caution">
    <text evidence="6">The sequence shown here is derived from an EMBL/GenBank/DDBJ whole genome shotgun (WGS) entry which is preliminary data.</text>
</comment>
<keyword evidence="3" id="KW-0479">Metal-binding</keyword>
<dbReference type="InterPro" id="IPR022952">
    <property type="entry name" value="Archease_arc"/>
</dbReference>
<evidence type="ECO:0000256" key="2">
    <source>
        <dbReference type="ARBA" id="ARBA00022694"/>
    </source>
</evidence>
<dbReference type="AlphaFoldDB" id="X0UCD2"/>
<proteinExistence type="inferred from homology"/>
<dbReference type="SUPFAM" id="SSF69819">
    <property type="entry name" value="MTH1598-like"/>
    <property type="match status" value="1"/>
</dbReference>
<dbReference type="Gene3D" id="3.55.10.10">
    <property type="entry name" value="Archease domain"/>
    <property type="match status" value="1"/>
</dbReference>
<evidence type="ECO:0000256" key="4">
    <source>
        <dbReference type="ARBA" id="ARBA00022837"/>
    </source>
</evidence>
<dbReference type="GO" id="GO:0046872">
    <property type="term" value="F:metal ion binding"/>
    <property type="evidence" value="ECO:0007669"/>
    <property type="project" value="UniProtKB-KW"/>
</dbReference>
<dbReference type="PANTHER" id="PTHR12682:SF11">
    <property type="entry name" value="PROTEIN ARCHEASE"/>
    <property type="match status" value="1"/>
</dbReference>
<comment type="similarity">
    <text evidence="1">Belongs to the archease family.</text>
</comment>